<sequence length="578" mass="65156">MSGPESSQSRFIYDVVIIGAGLYGIQAARYYLDIHPNARLCILESDNVIGGTWSSKRIYDAFWTQTPVGMAEFSDRPMSPPPEQDQYYGFFRAHYLTKYLEAYVSDHIYNSQSIRQRIAFNVKVEGVEKTEDRLWTVTCRNGAQIKTAKLIDATGMTSIPNMPHVPGQEGFRGLLIHHKDFGQSTFLDDPKKKNIAVLGGAKSAADVVYAAAKAGKNTSWIIRKEGAGPAALLSAEGRGPYLNSNESFYTRLVAGFLPNPFNNTSWLKRFLHGTAIGRWLVKRLWDGVDIDNRKKADYKRAEGREMEFENLEPDTPVFWQNDSSGINQRPDFYSTIAKRVHVYRQSIDHLSADSITLNANGASASNSRSLPLDVLIMCTGWLPHSQLFPTPVALDLGLPTAIAESTPEETAGWETLEDGGDRNIFARFPLLRHPPAHFKTRTLYTPCRLYRAMVPVIDIEDHSIIFLGKLIVGNNFRVAEVQALWAVAYLDGNIQLQRQGMELEIGETVAWCRRRYLSKGDLGSWFYFDALDYTDMLLEQIGLRSHRSRGWLKDLFGPCKAADLKYLADEYIKAYLPL</sequence>
<dbReference type="EMBL" id="JAFEKC020000022">
    <property type="protein sequence ID" value="KAK0507822.1"/>
    <property type="molecule type" value="Genomic_DNA"/>
</dbReference>
<keyword evidence="2" id="KW-0274">FAD</keyword>
<dbReference type="InterPro" id="IPR036188">
    <property type="entry name" value="FAD/NAD-bd_sf"/>
</dbReference>
<protein>
    <recommendedName>
        <fullName evidence="6">FAD/NAD(P)-binding domain-containing protein</fullName>
    </recommendedName>
</protein>
<evidence type="ECO:0008006" key="6">
    <source>
        <dbReference type="Google" id="ProtNLM"/>
    </source>
</evidence>
<dbReference type="GO" id="GO:0016491">
    <property type="term" value="F:oxidoreductase activity"/>
    <property type="evidence" value="ECO:0007669"/>
    <property type="project" value="UniProtKB-KW"/>
</dbReference>
<dbReference type="AlphaFoldDB" id="A0AA39UXV7"/>
<dbReference type="PANTHER" id="PTHR23023">
    <property type="entry name" value="DIMETHYLANILINE MONOOXYGENASE"/>
    <property type="match status" value="1"/>
</dbReference>
<gene>
    <name evidence="4" type="ORF">JMJ35_009711</name>
</gene>
<evidence type="ECO:0000256" key="1">
    <source>
        <dbReference type="ARBA" id="ARBA00022630"/>
    </source>
</evidence>
<evidence type="ECO:0000313" key="5">
    <source>
        <dbReference type="Proteomes" id="UP001166286"/>
    </source>
</evidence>
<organism evidence="4 5">
    <name type="scientific">Cladonia borealis</name>
    <dbReference type="NCBI Taxonomy" id="184061"/>
    <lineage>
        <taxon>Eukaryota</taxon>
        <taxon>Fungi</taxon>
        <taxon>Dikarya</taxon>
        <taxon>Ascomycota</taxon>
        <taxon>Pezizomycotina</taxon>
        <taxon>Lecanoromycetes</taxon>
        <taxon>OSLEUM clade</taxon>
        <taxon>Lecanoromycetidae</taxon>
        <taxon>Lecanorales</taxon>
        <taxon>Lecanorineae</taxon>
        <taxon>Cladoniaceae</taxon>
        <taxon>Cladonia</taxon>
    </lineage>
</organism>
<comment type="caution">
    <text evidence="4">The sequence shown here is derived from an EMBL/GenBank/DDBJ whole genome shotgun (WGS) entry which is preliminary data.</text>
</comment>
<dbReference type="InterPro" id="IPR050346">
    <property type="entry name" value="FMO-like"/>
</dbReference>
<dbReference type="Pfam" id="PF13738">
    <property type="entry name" value="Pyr_redox_3"/>
    <property type="match status" value="1"/>
</dbReference>
<dbReference type="Gene3D" id="3.50.50.60">
    <property type="entry name" value="FAD/NAD(P)-binding domain"/>
    <property type="match status" value="1"/>
</dbReference>
<accession>A0AA39UXV7</accession>
<keyword evidence="1" id="KW-0285">Flavoprotein</keyword>
<keyword evidence="5" id="KW-1185">Reference proteome</keyword>
<evidence type="ECO:0000256" key="3">
    <source>
        <dbReference type="ARBA" id="ARBA00023002"/>
    </source>
</evidence>
<proteinExistence type="predicted"/>
<keyword evidence="3" id="KW-0560">Oxidoreductase</keyword>
<dbReference type="SUPFAM" id="SSF51905">
    <property type="entry name" value="FAD/NAD(P)-binding domain"/>
    <property type="match status" value="1"/>
</dbReference>
<reference evidence="4" key="1">
    <citation type="submission" date="2023-03" db="EMBL/GenBank/DDBJ databases">
        <title>Complete genome of Cladonia borealis.</title>
        <authorList>
            <person name="Park H."/>
        </authorList>
    </citation>
    <scope>NUCLEOTIDE SEQUENCE</scope>
    <source>
        <strain evidence="4">ANT050790</strain>
    </source>
</reference>
<name>A0AA39UXV7_9LECA</name>
<evidence type="ECO:0000256" key="2">
    <source>
        <dbReference type="ARBA" id="ARBA00022827"/>
    </source>
</evidence>
<dbReference type="Proteomes" id="UP001166286">
    <property type="component" value="Unassembled WGS sequence"/>
</dbReference>
<evidence type="ECO:0000313" key="4">
    <source>
        <dbReference type="EMBL" id="KAK0507822.1"/>
    </source>
</evidence>